<evidence type="ECO:0000256" key="1">
    <source>
        <dbReference type="SAM" id="Phobius"/>
    </source>
</evidence>
<evidence type="ECO:0000313" key="3">
    <source>
        <dbReference type="EMBL" id="PZQ45995.1"/>
    </source>
</evidence>
<feature type="domain" description="DUF2231" evidence="2">
    <location>
        <begin position="23"/>
        <end position="141"/>
    </location>
</feature>
<dbReference type="InterPro" id="IPR019251">
    <property type="entry name" value="DUF2231_TM"/>
</dbReference>
<reference evidence="3 4" key="1">
    <citation type="submission" date="2017-08" db="EMBL/GenBank/DDBJ databases">
        <title>Infants hospitalized years apart are colonized by the same room-sourced microbial strains.</title>
        <authorList>
            <person name="Brooks B."/>
            <person name="Olm M.R."/>
            <person name="Firek B.A."/>
            <person name="Baker R."/>
            <person name="Thomas B.C."/>
            <person name="Morowitz M.J."/>
            <person name="Banfield J.F."/>
        </authorList>
    </citation>
    <scope>NUCLEOTIDE SEQUENCE [LARGE SCALE GENOMIC DNA]</scope>
    <source>
        <strain evidence="3">S2_005_002_R2_34</strain>
    </source>
</reference>
<feature type="transmembrane region" description="Helical" evidence="1">
    <location>
        <begin position="89"/>
        <end position="111"/>
    </location>
</feature>
<sequence>MSSVTYQPYSLERQTIARHGAYAALVPFPFVCFILALGTDLLYIRTSNLMWQNFSAWLLLVGLVMGVLAAVAGTAELMLRRDLRMRPIAWIQGGLGLLALVLALLNSLVHARDGWTAVAWQGLALSFATVLVVIVAAILGRVLIHD</sequence>
<evidence type="ECO:0000259" key="2">
    <source>
        <dbReference type="Pfam" id="PF09990"/>
    </source>
</evidence>
<name>A0A2W5N5G6_RHOSU</name>
<feature type="transmembrane region" description="Helical" evidence="1">
    <location>
        <begin position="123"/>
        <end position="144"/>
    </location>
</feature>
<comment type="caution">
    <text evidence="3">The sequence shown here is derived from an EMBL/GenBank/DDBJ whole genome shotgun (WGS) entry which is preliminary data.</text>
</comment>
<dbReference type="EMBL" id="QFPW01000033">
    <property type="protein sequence ID" value="PZQ45995.1"/>
    <property type="molecule type" value="Genomic_DNA"/>
</dbReference>
<feature type="transmembrane region" description="Helical" evidence="1">
    <location>
        <begin position="21"/>
        <end position="44"/>
    </location>
</feature>
<keyword evidence="1" id="KW-0472">Membrane</keyword>
<dbReference type="Proteomes" id="UP000249185">
    <property type="component" value="Unassembled WGS sequence"/>
</dbReference>
<gene>
    <name evidence="3" type="ORF">DI556_21555</name>
</gene>
<keyword evidence="1" id="KW-0812">Transmembrane</keyword>
<evidence type="ECO:0000313" key="4">
    <source>
        <dbReference type="Proteomes" id="UP000249185"/>
    </source>
</evidence>
<protein>
    <recommendedName>
        <fullName evidence="2">DUF2231 domain-containing protein</fullName>
    </recommendedName>
</protein>
<organism evidence="3 4">
    <name type="scientific">Rhodovulum sulfidophilum</name>
    <name type="common">Rhodobacter sulfidophilus</name>
    <dbReference type="NCBI Taxonomy" id="35806"/>
    <lineage>
        <taxon>Bacteria</taxon>
        <taxon>Pseudomonadati</taxon>
        <taxon>Pseudomonadota</taxon>
        <taxon>Alphaproteobacteria</taxon>
        <taxon>Rhodobacterales</taxon>
        <taxon>Paracoccaceae</taxon>
        <taxon>Rhodovulum</taxon>
    </lineage>
</organism>
<dbReference type="AlphaFoldDB" id="A0A2W5N5G6"/>
<feature type="transmembrane region" description="Helical" evidence="1">
    <location>
        <begin position="56"/>
        <end position="77"/>
    </location>
</feature>
<keyword evidence="1" id="KW-1133">Transmembrane helix</keyword>
<accession>A0A2W5N5G6</accession>
<proteinExistence type="predicted"/>
<dbReference type="Pfam" id="PF09990">
    <property type="entry name" value="DUF2231"/>
    <property type="match status" value="1"/>
</dbReference>